<dbReference type="PROSITE" id="PS50943">
    <property type="entry name" value="HTH_CROC1"/>
    <property type="match status" value="1"/>
</dbReference>
<evidence type="ECO:0000259" key="1">
    <source>
        <dbReference type="PROSITE" id="PS50943"/>
    </source>
</evidence>
<dbReference type="AlphaFoldDB" id="A0A7C9LI07"/>
<sequence>MRLKTAIHSSGMTQAELARQAKTYPANLSQMVNDNIRPNATTLARMLRAMPAIDARWLITGEHETQYTITEAGIQALRESKAGGE</sequence>
<dbReference type="InterPro" id="IPR010982">
    <property type="entry name" value="Lambda_DNA-bd_dom_sf"/>
</dbReference>
<gene>
    <name evidence="2" type="ORF">GN331_04975</name>
</gene>
<comment type="caution">
    <text evidence="2">The sequence shown here is derived from an EMBL/GenBank/DDBJ whole genome shotgun (WGS) entry which is preliminary data.</text>
</comment>
<dbReference type="SMART" id="SM00530">
    <property type="entry name" value="HTH_XRE"/>
    <property type="match status" value="1"/>
</dbReference>
<dbReference type="GO" id="GO:0003677">
    <property type="term" value="F:DNA binding"/>
    <property type="evidence" value="ECO:0007669"/>
    <property type="project" value="InterPro"/>
</dbReference>
<dbReference type="CDD" id="cd00093">
    <property type="entry name" value="HTH_XRE"/>
    <property type="match status" value="1"/>
</dbReference>
<dbReference type="Gene3D" id="1.10.260.40">
    <property type="entry name" value="lambda repressor-like DNA-binding domains"/>
    <property type="match status" value="1"/>
</dbReference>
<name>A0A7C9LI07_9GAMM</name>
<dbReference type="RefSeq" id="WP_156640743.1">
    <property type="nucleotide sequence ID" value="NZ_WOXT01000001.1"/>
</dbReference>
<organism evidence="2 3">
    <name type="scientific">Noviluteimonas gilva</name>
    <dbReference type="NCBI Taxonomy" id="2682097"/>
    <lineage>
        <taxon>Bacteria</taxon>
        <taxon>Pseudomonadati</taxon>
        <taxon>Pseudomonadota</taxon>
        <taxon>Gammaproteobacteria</taxon>
        <taxon>Lysobacterales</taxon>
        <taxon>Lysobacteraceae</taxon>
        <taxon>Noviluteimonas</taxon>
    </lineage>
</organism>
<dbReference type="SUPFAM" id="SSF47413">
    <property type="entry name" value="lambda repressor-like DNA-binding domains"/>
    <property type="match status" value="1"/>
</dbReference>
<dbReference type="EMBL" id="WOXT01000001">
    <property type="protein sequence ID" value="MUV13559.1"/>
    <property type="molecule type" value="Genomic_DNA"/>
</dbReference>
<reference evidence="2 3" key="1">
    <citation type="submission" date="2019-12" db="EMBL/GenBank/DDBJ databases">
        <authorList>
            <person name="Xu J."/>
        </authorList>
    </citation>
    <scope>NUCLEOTIDE SEQUENCE [LARGE SCALE GENOMIC DNA]</scope>
    <source>
        <strain evidence="2 3">HX-5-24</strain>
    </source>
</reference>
<dbReference type="Proteomes" id="UP000479692">
    <property type="component" value="Unassembled WGS sequence"/>
</dbReference>
<evidence type="ECO:0000313" key="2">
    <source>
        <dbReference type="EMBL" id="MUV13559.1"/>
    </source>
</evidence>
<dbReference type="InterPro" id="IPR001387">
    <property type="entry name" value="Cro/C1-type_HTH"/>
</dbReference>
<accession>A0A7C9LI07</accession>
<feature type="domain" description="HTH cro/C1-type" evidence="1">
    <location>
        <begin position="3"/>
        <end position="58"/>
    </location>
</feature>
<evidence type="ECO:0000313" key="3">
    <source>
        <dbReference type="Proteomes" id="UP000479692"/>
    </source>
</evidence>
<protein>
    <recommendedName>
        <fullName evidence="1">HTH cro/C1-type domain-containing protein</fullName>
    </recommendedName>
</protein>
<proteinExistence type="predicted"/>
<keyword evidence="3" id="KW-1185">Reference proteome</keyword>